<feature type="compositionally biased region" description="Basic and acidic residues" evidence="9">
    <location>
        <begin position="803"/>
        <end position="815"/>
    </location>
</feature>
<dbReference type="Pfam" id="PF00443">
    <property type="entry name" value="UCH"/>
    <property type="match status" value="1"/>
</dbReference>
<gene>
    <name evidence="11" type="ORF">QBC34DRAFT_422473</name>
</gene>
<sequence length="815" mass="91141">MEKLKSNGLGLRKFRSSRPLNLDIVSIFRSESAKQAQREREEEEQENTKIEDISKRLLELNYNGLKPELIRYALNSKFAGGDVEKAVELLRLQQTAFAGIIEPYNPNIQMLGAENRSNVTCYLDALLFAMFANLTAFECMLKNDSTDEAKAELASLIRLWVNMLRSGKLIHTDMTQLIQESLAACGWKDAERLEQQDTSEAFAFITETLQLPLLALQVDLFHQGKGDEDDHKVVHERLLNLAVPPDPEGKGLKLEDCLEEYFNNKVDVLRDSLEEKKGYERPTPGSNTTIRVVTEGEELKSVEHVENPTMPRRWTTQEVLVQTPLDTPTSSFANAFESPSISRNRSTSIIQRIVVDDDAETSDAASEGFLQRAKRTGSTVVKAVTIPAWQFFRLIPWHAASSNEPSSDAEVARHFNQRPVLGICLKRYTMTEQGVPIRQNTLIDIPDMLRLPHFMMVDDVKAEQEPTGLSQEYKLVLQSVVCHRGDSLHSGHYIAFARVAPKLLTDNRRHEHDPPPDYEEPQWVKFDDLEVEGRVTYVDDIKESLREEMPYLLFYQIVPMVDVTAASTEGSVTDPPSYNEFATQQQGGLSPSDAATEGISRSTSGYFDSSTTLVHNGPSIRFSSEVERPKLSFDDDPYSVQLKPDDSRRGSSTISEPAALNSVVNDVPSPAVTPPDESTAARLSRAAAKFASKSRPTSQAGEGRISLTISRLGFSRPSKDHLSNGSSEVADETAIIEEGAAAGDSNKEKDHHHHLHSHHKKERTKSKSREKDEKRDKGKQAKEVKANVPDRDAEDSGGFGQGEKGRLYVPRKEEQ</sequence>
<keyword evidence="12" id="KW-1185">Reference proteome</keyword>
<dbReference type="Gene3D" id="3.90.70.10">
    <property type="entry name" value="Cysteine proteinases"/>
    <property type="match status" value="2"/>
</dbReference>
<feature type="coiled-coil region" evidence="8">
    <location>
        <begin position="33"/>
        <end position="60"/>
    </location>
</feature>
<dbReference type="PANTHER" id="PTHR24006:SF722">
    <property type="entry name" value="UBIQUITIN CARBOXYL-TERMINAL HYDROLASE 48"/>
    <property type="match status" value="1"/>
</dbReference>
<evidence type="ECO:0000313" key="11">
    <source>
        <dbReference type="EMBL" id="KAK4453294.1"/>
    </source>
</evidence>
<keyword evidence="8" id="KW-0175">Coiled coil</keyword>
<dbReference type="GO" id="GO:0005829">
    <property type="term" value="C:cytosol"/>
    <property type="evidence" value="ECO:0007669"/>
    <property type="project" value="TreeGrafter"/>
</dbReference>
<keyword evidence="6 11" id="KW-0378">Hydrolase</keyword>
<proteinExistence type="inferred from homology"/>
<dbReference type="GO" id="GO:0006508">
    <property type="term" value="P:proteolysis"/>
    <property type="evidence" value="ECO:0007669"/>
    <property type="project" value="UniProtKB-KW"/>
</dbReference>
<dbReference type="Proteomes" id="UP001321760">
    <property type="component" value="Unassembled WGS sequence"/>
</dbReference>
<feature type="region of interest" description="Disordered" evidence="9">
    <location>
        <begin position="582"/>
        <end position="607"/>
    </location>
</feature>
<dbReference type="InterPro" id="IPR028889">
    <property type="entry name" value="USP"/>
</dbReference>
<name>A0AAV9GZQ8_9PEZI</name>
<evidence type="ECO:0000256" key="9">
    <source>
        <dbReference type="SAM" id="MobiDB-lite"/>
    </source>
</evidence>
<evidence type="ECO:0000313" key="12">
    <source>
        <dbReference type="Proteomes" id="UP001321760"/>
    </source>
</evidence>
<dbReference type="EC" id="3.4.19.12" evidence="3"/>
<feature type="region of interest" description="Disordered" evidence="9">
    <location>
        <begin position="633"/>
        <end position="678"/>
    </location>
</feature>
<dbReference type="PANTHER" id="PTHR24006">
    <property type="entry name" value="UBIQUITIN CARBOXYL-TERMINAL HYDROLASE"/>
    <property type="match status" value="1"/>
</dbReference>
<comment type="caution">
    <text evidence="11">The sequence shown here is derived from an EMBL/GenBank/DDBJ whole genome shotgun (WGS) entry which is preliminary data.</text>
</comment>
<dbReference type="InterPro" id="IPR001394">
    <property type="entry name" value="Peptidase_C19_UCH"/>
</dbReference>
<organism evidence="11 12">
    <name type="scientific">Podospora aff. communis PSN243</name>
    <dbReference type="NCBI Taxonomy" id="3040156"/>
    <lineage>
        <taxon>Eukaryota</taxon>
        <taxon>Fungi</taxon>
        <taxon>Dikarya</taxon>
        <taxon>Ascomycota</taxon>
        <taxon>Pezizomycotina</taxon>
        <taxon>Sordariomycetes</taxon>
        <taxon>Sordariomycetidae</taxon>
        <taxon>Sordariales</taxon>
        <taxon>Podosporaceae</taxon>
        <taxon>Podospora</taxon>
    </lineage>
</organism>
<comment type="similarity">
    <text evidence="2">Belongs to the peptidase C19 family.</text>
</comment>
<feature type="domain" description="USP" evidence="10">
    <location>
        <begin position="111"/>
        <end position="558"/>
    </location>
</feature>
<reference evidence="11" key="2">
    <citation type="submission" date="2023-05" db="EMBL/GenBank/DDBJ databases">
        <authorList>
            <consortium name="Lawrence Berkeley National Laboratory"/>
            <person name="Steindorff A."/>
            <person name="Hensen N."/>
            <person name="Bonometti L."/>
            <person name="Westerberg I."/>
            <person name="Brannstrom I.O."/>
            <person name="Guillou S."/>
            <person name="Cros-Aarteil S."/>
            <person name="Calhoun S."/>
            <person name="Haridas S."/>
            <person name="Kuo A."/>
            <person name="Mondo S."/>
            <person name="Pangilinan J."/>
            <person name="Riley R."/>
            <person name="Labutti K."/>
            <person name="Andreopoulos B."/>
            <person name="Lipzen A."/>
            <person name="Chen C."/>
            <person name="Yanf M."/>
            <person name="Daum C."/>
            <person name="Ng V."/>
            <person name="Clum A."/>
            <person name="Ohm R."/>
            <person name="Martin F."/>
            <person name="Silar P."/>
            <person name="Natvig D."/>
            <person name="Lalanne C."/>
            <person name="Gautier V."/>
            <person name="Ament-Velasquez S.L."/>
            <person name="Kruys A."/>
            <person name="Hutchinson M.I."/>
            <person name="Powell A.J."/>
            <person name="Barry K."/>
            <person name="Miller A.N."/>
            <person name="Grigoriev I.V."/>
            <person name="Debuchy R."/>
            <person name="Gladieux P."/>
            <person name="Thoren M.H."/>
            <person name="Johannesson H."/>
        </authorList>
    </citation>
    <scope>NUCLEOTIDE SEQUENCE</scope>
    <source>
        <strain evidence="11">PSN243</strain>
    </source>
</reference>
<evidence type="ECO:0000256" key="4">
    <source>
        <dbReference type="ARBA" id="ARBA00022670"/>
    </source>
</evidence>
<feature type="compositionally biased region" description="Basic residues" evidence="9">
    <location>
        <begin position="750"/>
        <end position="764"/>
    </location>
</feature>
<dbReference type="PROSITE" id="PS50235">
    <property type="entry name" value="USP_3"/>
    <property type="match status" value="1"/>
</dbReference>
<reference evidence="11" key="1">
    <citation type="journal article" date="2023" name="Mol. Phylogenet. Evol.">
        <title>Genome-scale phylogeny and comparative genomics of the fungal order Sordariales.</title>
        <authorList>
            <person name="Hensen N."/>
            <person name="Bonometti L."/>
            <person name="Westerberg I."/>
            <person name="Brannstrom I.O."/>
            <person name="Guillou S."/>
            <person name="Cros-Aarteil S."/>
            <person name="Calhoun S."/>
            <person name="Haridas S."/>
            <person name="Kuo A."/>
            <person name="Mondo S."/>
            <person name="Pangilinan J."/>
            <person name="Riley R."/>
            <person name="LaButti K."/>
            <person name="Andreopoulos B."/>
            <person name="Lipzen A."/>
            <person name="Chen C."/>
            <person name="Yan M."/>
            <person name="Daum C."/>
            <person name="Ng V."/>
            <person name="Clum A."/>
            <person name="Steindorff A."/>
            <person name="Ohm R.A."/>
            <person name="Martin F."/>
            <person name="Silar P."/>
            <person name="Natvig D.O."/>
            <person name="Lalanne C."/>
            <person name="Gautier V."/>
            <person name="Ament-Velasquez S.L."/>
            <person name="Kruys A."/>
            <person name="Hutchinson M.I."/>
            <person name="Powell A.J."/>
            <person name="Barry K."/>
            <person name="Miller A.N."/>
            <person name="Grigoriev I.V."/>
            <person name="Debuchy R."/>
            <person name="Gladieux P."/>
            <person name="Hiltunen Thoren M."/>
            <person name="Johannesson H."/>
        </authorList>
    </citation>
    <scope>NUCLEOTIDE SEQUENCE</scope>
    <source>
        <strain evidence="11">PSN243</strain>
    </source>
</reference>
<evidence type="ECO:0000256" key="3">
    <source>
        <dbReference type="ARBA" id="ARBA00012759"/>
    </source>
</evidence>
<feature type="region of interest" description="Disordered" evidence="9">
    <location>
        <begin position="715"/>
        <end position="815"/>
    </location>
</feature>
<dbReference type="GO" id="GO:0004843">
    <property type="term" value="F:cysteine-type deubiquitinase activity"/>
    <property type="evidence" value="ECO:0007669"/>
    <property type="project" value="UniProtKB-EC"/>
</dbReference>
<evidence type="ECO:0000256" key="2">
    <source>
        <dbReference type="ARBA" id="ARBA00009085"/>
    </source>
</evidence>
<keyword evidence="5" id="KW-0833">Ubl conjugation pathway</keyword>
<evidence type="ECO:0000256" key="8">
    <source>
        <dbReference type="SAM" id="Coils"/>
    </source>
</evidence>
<protein>
    <recommendedName>
        <fullName evidence="3">ubiquitinyl hydrolase 1</fullName>
        <ecNumber evidence="3">3.4.19.12</ecNumber>
    </recommendedName>
</protein>
<keyword evidence="4" id="KW-0645">Protease</keyword>
<comment type="catalytic activity">
    <reaction evidence="1">
        <text>Thiol-dependent hydrolysis of ester, thioester, amide, peptide and isopeptide bonds formed by the C-terminal Gly of ubiquitin (a 76-residue protein attached to proteins as an intracellular targeting signal).</text>
        <dbReference type="EC" id="3.4.19.12"/>
    </reaction>
</comment>
<accession>A0AAV9GZQ8</accession>
<dbReference type="GO" id="GO:0005634">
    <property type="term" value="C:nucleus"/>
    <property type="evidence" value="ECO:0007669"/>
    <property type="project" value="UniProtKB-SubCell"/>
</dbReference>
<evidence type="ECO:0000256" key="5">
    <source>
        <dbReference type="ARBA" id="ARBA00022786"/>
    </source>
</evidence>
<dbReference type="CDD" id="cd02670">
    <property type="entry name" value="Peptidase_C19N"/>
    <property type="match status" value="1"/>
</dbReference>
<dbReference type="SUPFAM" id="SSF54001">
    <property type="entry name" value="Cysteine proteinases"/>
    <property type="match status" value="1"/>
</dbReference>
<feature type="compositionally biased region" description="Basic and acidic residues" evidence="9">
    <location>
        <begin position="765"/>
        <end position="791"/>
    </location>
</feature>
<evidence type="ECO:0000256" key="7">
    <source>
        <dbReference type="ARBA" id="ARBA00022807"/>
    </source>
</evidence>
<dbReference type="AlphaFoldDB" id="A0AAV9GZQ8"/>
<dbReference type="InterPro" id="IPR050164">
    <property type="entry name" value="Peptidase_C19"/>
</dbReference>
<dbReference type="GO" id="GO:0016579">
    <property type="term" value="P:protein deubiquitination"/>
    <property type="evidence" value="ECO:0007669"/>
    <property type="project" value="InterPro"/>
</dbReference>
<dbReference type="InterPro" id="IPR038765">
    <property type="entry name" value="Papain-like_cys_pep_sf"/>
</dbReference>
<evidence type="ECO:0000256" key="1">
    <source>
        <dbReference type="ARBA" id="ARBA00000707"/>
    </source>
</evidence>
<keyword evidence="7" id="KW-0788">Thiol protease</keyword>
<dbReference type="EMBL" id="MU865921">
    <property type="protein sequence ID" value="KAK4453294.1"/>
    <property type="molecule type" value="Genomic_DNA"/>
</dbReference>
<evidence type="ECO:0000256" key="6">
    <source>
        <dbReference type="ARBA" id="ARBA00022801"/>
    </source>
</evidence>
<evidence type="ECO:0000259" key="10">
    <source>
        <dbReference type="PROSITE" id="PS50235"/>
    </source>
</evidence>